<dbReference type="GO" id="GO:0070967">
    <property type="term" value="F:coenzyme F420 binding"/>
    <property type="evidence" value="ECO:0007669"/>
    <property type="project" value="TreeGrafter"/>
</dbReference>
<dbReference type="NCBIfam" id="TIGR03618">
    <property type="entry name" value="Rv1155_F420"/>
    <property type="match status" value="1"/>
</dbReference>
<dbReference type="InterPro" id="IPR052019">
    <property type="entry name" value="F420H2_bilvrd_red/Heme_oxyg"/>
</dbReference>
<feature type="domain" description="Pyridoxamine 5'-phosphate oxidase N-terminal" evidence="2">
    <location>
        <begin position="16"/>
        <end position="124"/>
    </location>
</feature>
<reference evidence="3 4" key="1">
    <citation type="submission" date="2016-04" db="EMBL/GenBank/DDBJ databases">
        <title>Complete genome sequence and analysis of deep-sea sediment isolate, Amycolatopsis sp. WP1.</title>
        <authorList>
            <person name="Wang H."/>
            <person name="Chen S."/>
            <person name="Wu Q."/>
        </authorList>
    </citation>
    <scope>NUCLEOTIDE SEQUENCE [LARGE SCALE GENOMIC DNA]</scope>
    <source>
        <strain evidence="3 4">WP1</strain>
    </source>
</reference>
<accession>A0A344L1L8</accession>
<keyword evidence="4" id="KW-1185">Reference proteome</keyword>
<evidence type="ECO:0000313" key="4">
    <source>
        <dbReference type="Proteomes" id="UP000250434"/>
    </source>
</evidence>
<evidence type="ECO:0000259" key="2">
    <source>
        <dbReference type="Pfam" id="PF01243"/>
    </source>
</evidence>
<sequence>MREMSRDEWWAFASEGTRTGKLAVVRANGAPHVTPIWFVLNEGPGYDELIFNTGRDSLKGKAFRRDPRFSLCVDDQRPPYSYLQFTAEATLHEDLDEMLEWATKIGTRYMGEEQGAAFGKRNAVPGEYLVRARITKVIAHADVAD</sequence>
<gene>
    <name evidence="3" type="ORF">A4R43_04870</name>
</gene>
<dbReference type="KEGG" id="aab:A4R43_04870"/>
<dbReference type="AlphaFoldDB" id="A0A344L1L8"/>
<protein>
    <submittedName>
        <fullName evidence="3">PPOX class F420-dependent enzyme</fullName>
    </submittedName>
</protein>
<dbReference type="Gene3D" id="2.30.110.10">
    <property type="entry name" value="Electron Transport, Fmn-binding Protein, Chain A"/>
    <property type="match status" value="1"/>
</dbReference>
<dbReference type="InterPro" id="IPR012349">
    <property type="entry name" value="Split_barrel_FMN-bd"/>
</dbReference>
<evidence type="ECO:0000256" key="1">
    <source>
        <dbReference type="ARBA" id="ARBA00023002"/>
    </source>
</evidence>
<dbReference type="SUPFAM" id="SSF50475">
    <property type="entry name" value="FMN-binding split barrel"/>
    <property type="match status" value="1"/>
</dbReference>
<proteinExistence type="predicted"/>
<dbReference type="PANTHER" id="PTHR35176">
    <property type="entry name" value="HEME OXYGENASE HI_0854-RELATED"/>
    <property type="match status" value="1"/>
</dbReference>
<dbReference type="InterPro" id="IPR011576">
    <property type="entry name" value="Pyridox_Oxase_N"/>
</dbReference>
<dbReference type="InterPro" id="IPR019920">
    <property type="entry name" value="F420-binding_dom_put"/>
</dbReference>
<evidence type="ECO:0000313" key="3">
    <source>
        <dbReference type="EMBL" id="AXB41942.1"/>
    </source>
</evidence>
<dbReference type="Proteomes" id="UP000250434">
    <property type="component" value="Chromosome"/>
</dbReference>
<dbReference type="GO" id="GO:0016627">
    <property type="term" value="F:oxidoreductase activity, acting on the CH-CH group of donors"/>
    <property type="evidence" value="ECO:0007669"/>
    <property type="project" value="TreeGrafter"/>
</dbReference>
<dbReference type="Pfam" id="PF01243">
    <property type="entry name" value="PNPOx_N"/>
    <property type="match status" value="1"/>
</dbReference>
<dbReference type="PANTHER" id="PTHR35176:SF1">
    <property type="entry name" value="F420H(2)-DEPENDENT BILIVERDIN REDUCTASE"/>
    <property type="match status" value="1"/>
</dbReference>
<dbReference type="EMBL" id="CP015163">
    <property type="protein sequence ID" value="AXB41942.1"/>
    <property type="molecule type" value="Genomic_DNA"/>
</dbReference>
<organism evidence="3 4">
    <name type="scientific">Amycolatopsis albispora</name>
    <dbReference type="NCBI Taxonomy" id="1804986"/>
    <lineage>
        <taxon>Bacteria</taxon>
        <taxon>Bacillati</taxon>
        <taxon>Actinomycetota</taxon>
        <taxon>Actinomycetes</taxon>
        <taxon>Pseudonocardiales</taxon>
        <taxon>Pseudonocardiaceae</taxon>
        <taxon>Amycolatopsis</taxon>
    </lineage>
</organism>
<dbReference type="OrthoDB" id="159383at2"/>
<keyword evidence="1" id="KW-0560">Oxidoreductase</keyword>
<name>A0A344L1L8_9PSEU</name>
<dbReference type="GO" id="GO:0005829">
    <property type="term" value="C:cytosol"/>
    <property type="evidence" value="ECO:0007669"/>
    <property type="project" value="TreeGrafter"/>
</dbReference>
<dbReference type="RefSeq" id="WP_113691208.1">
    <property type="nucleotide sequence ID" value="NZ_CP015163.1"/>
</dbReference>